<feature type="transmembrane region" description="Helical" evidence="1">
    <location>
        <begin position="419"/>
        <end position="439"/>
    </location>
</feature>
<feature type="transmembrane region" description="Helical" evidence="1">
    <location>
        <begin position="338"/>
        <end position="364"/>
    </location>
</feature>
<keyword evidence="3" id="KW-1185">Reference proteome</keyword>
<evidence type="ECO:0000313" key="2">
    <source>
        <dbReference type="EMBL" id="TXG58490.1"/>
    </source>
</evidence>
<evidence type="ECO:0000256" key="1">
    <source>
        <dbReference type="SAM" id="Phobius"/>
    </source>
</evidence>
<accession>A0A5C7HN64</accession>
<keyword evidence="1" id="KW-0472">Membrane</keyword>
<dbReference type="AlphaFoldDB" id="A0A5C7HN64"/>
<gene>
    <name evidence="2" type="ORF">EZV62_016319</name>
</gene>
<protein>
    <recommendedName>
        <fullName evidence="4">Transmembrane protein</fullName>
    </recommendedName>
</protein>
<evidence type="ECO:0008006" key="4">
    <source>
        <dbReference type="Google" id="ProtNLM"/>
    </source>
</evidence>
<feature type="transmembrane region" description="Helical" evidence="1">
    <location>
        <begin position="242"/>
        <end position="259"/>
    </location>
</feature>
<dbReference type="Pfam" id="PF25105">
    <property type="entry name" value="DUF7813"/>
    <property type="match status" value="1"/>
</dbReference>
<dbReference type="EMBL" id="VAHF01000007">
    <property type="protein sequence ID" value="TXG58490.1"/>
    <property type="molecule type" value="Genomic_DNA"/>
</dbReference>
<dbReference type="Proteomes" id="UP000323000">
    <property type="component" value="Chromosome 7"/>
</dbReference>
<sequence length="464" mass="53274">MTDHPRLRHLRSTSQLMKQTTATFTSNLHTFLFLSLLLFSFRSLVENGSHLLTSFIDRDASLKSLLSRLDFTGQHSPTRRLNNNHPHLHHRRRPFLHLTRVGTLDDDFFSGDDDFDRSRFNSLIRRTRNGTSVILSNFDPNLGFSDQIVDNGVDIFQVVHSGVTFKTTGILDKSSDKEEIDTDYDGNEQEEGHNAQELEKIVDLQLFIKGLELGRRDAAALFFLVSFLSAAYGWVILGFTAIYSWVLGIVFVTVVNHLIGRFTSLVGVVWDGSRLGIKRLTGFILMRWAVRDALTQLLGLWYFGEIEDQYSFFKLFVRLKLMPFSILSPWIRGYEKEIAGFLFTWFLLDTIVAFIFAVDAWVAIADTRRTGREIVKEGCYLILTMVNQAIQIKCFEAILCGSFTRWALAHVFGKSFASVFQSVVEVYFMVAWLIYYFAARCRDASLEGRRFGRRELEGLIDGRR</sequence>
<organism evidence="2 3">
    <name type="scientific">Acer yangbiense</name>
    <dbReference type="NCBI Taxonomy" id="1000413"/>
    <lineage>
        <taxon>Eukaryota</taxon>
        <taxon>Viridiplantae</taxon>
        <taxon>Streptophyta</taxon>
        <taxon>Embryophyta</taxon>
        <taxon>Tracheophyta</taxon>
        <taxon>Spermatophyta</taxon>
        <taxon>Magnoliopsida</taxon>
        <taxon>eudicotyledons</taxon>
        <taxon>Gunneridae</taxon>
        <taxon>Pentapetalae</taxon>
        <taxon>rosids</taxon>
        <taxon>malvids</taxon>
        <taxon>Sapindales</taxon>
        <taxon>Sapindaceae</taxon>
        <taxon>Hippocastanoideae</taxon>
        <taxon>Acereae</taxon>
        <taxon>Acer</taxon>
    </lineage>
</organism>
<proteinExistence type="predicted"/>
<evidence type="ECO:0000313" key="3">
    <source>
        <dbReference type="Proteomes" id="UP000323000"/>
    </source>
</evidence>
<feature type="transmembrane region" description="Helical" evidence="1">
    <location>
        <begin position="218"/>
        <end position="236"/>
    </location>
</feature>
<comment type="caution">
    <text evidence="2">The sequence shown here is derived from an EMBL/GenBank/DDBJ whole genome shotgun (WGS) entry which is preliminary data.</text>
</comment>
<reference evidence="3" key="1">
    <citation type="journal article" date="2019" name="Gigascience">
        <title>De novo genome assembly of the endangered Acer yangbiense, a plant species with extremely small populations endemic to Yunnan Province, China.</title>
        <authorList>
            <person name="Yang J."/>
            <person name="Wariss H.M."/>
            <person name="Tao L."/>
            <person name="Zhang R."/>
            <person name="Yun Q."/>
            <person name="Hollingsworth P."/>
            <person name="Dao Z."/>
            <person name="Luo G."/>
            <person name="Guo H."/>
            <person name="Ma Y."/>
            <person name="Sun W."/>
        </authorList>
    </citation>
    <scope>NUCLEOTIDE SEQUENCE [LARGE SCALE GENOMIC DNA]</scope>
    <source>
        <strain evidence="3">cv. Malutang</strain>
    </source>
</reference>
<dbReference type="InterPro" id="IPR056715">
    <property type="entry name" value="DUF7813"/>
</dbReference>
<keyword evidence="1" id="KW-1133">Transmembrane helix</keyword>
<dbReference type="PANTHER" id="PTHR36353:SF1">
    <property type="entry name" value="TRANSMEMBRANE PROTEIN"/>
    <property type="match status" value="1"/>
</dbReference>
<dbReference type="OrthoDB" id="1295726at2759"/>
<name>A0A5C7HN64_9ROSI</name>
<dbReference type="PANTHER" id="PTHR36353">
    <property type="entry name" value="TRANSMEMBRANE PROTEIN"/>
    <property type="match status" value="1"/>
</dbReference>
<keyword evidence="1" id="KW-0812">Transmembrane</keyword>